<organism evidence="4 5">
    <name type="scientific">Pseudoduganella namucuonensis</name>
    <dbReference type="NCBI Taxonomy" id="1035707"/>
    <lineage>
        <taxon>Bacteria</taxon>
        <taxon>Pseudomonadati</taxon>
        <taxon>Pseudomonadota</taxon>
        <taxon>Betaproteobacteria</taxon>
        <taxon>Burkholderiales</taxon>
        <taxon>Oxalobacteraceae</taxon>
        <taxon>Telluria group</taxon>
        <taxon>Pseudoduganella</taxon>
    </lineage>
</organism>
<dbReference type="PANTHER" id="PTHR46401:SF2">
    <property type="entry name" value="GLYCOSYLTRANSFERASE WBBK-RELATED"/>
    <property type="match status" value="1"/>
</dbReference>
<feature type="domain" description="Glycosyl transferase family 4" evidence="3">
    <location>
        <begin position="25"/>
        <end position="189"/>
    </location>
</feature>
<dbReference type="Gene3D" id="3.40.50.2000">
    <property type="entry name" value="Glycogen Phosphorylase B"/>
    <property type="match status" value="2"/>
</dbReference>
<dbReference type="PANTHER" id="PTHR46401">
    <property type="entry name" value="GLYCOSYLTRANSFERASE WBBK-RELATED"/>
    <property type="match status" value="1"/>
</dbReference>
<dbReference type="GO" id="GO:0016757">
    <property type="term" value="F:glycosyltransferase activity"/>
    <property type="evidence" value="ECO:0007669"/>
    <property type="project" value="InterPro"/>
</dbReference>
<dbReference type="Proteomes" id="UP000199391">
    <property type="component" value="Unassembled WGS sequence"/>
</dbReference>
<dbReference type="GO" id="GO:0009103">
    <property type="term" value="P:lipopolysaccharide biosynthetic process"/>
    <property type="evidence" value="ECO:0007669"/>
    <property type="project" value="TreeGrafter"/>
</dbReference>
<reference evidence="5" key="1">
    <citation type="submission" date="2016-10" db="EMBL/GenBank/DDBJ databases">
        <authorList>
            <person name="Varghese N."/>
            <person name="Submissions S."/>
        </authorList>
    </citation>
    <scope>NUCLEOTIDE SEQUENCE [LARGE SCALE GENOMIC DNA]</scope>
    <source>
        <strain evidence="5">CGMCC 1.11014</strain>
    </source>
</reference>
<evidence type="ECO:0000259" key="3">
    <source>
        <dbReference type="Pfam" id="PF12000"/>
    </source>
</evidence>
<dbReference type="EMBL" id="FPBO01000054">
    <property type="protein sequence ID" value="SFV16609.1"/>
    <property type="molecule type" value="Genomic_DNA"/>
</dbReference>
<protein>
    <submittedName>
        <fullName evidence="4">Glycosyltransferase involved in cell wall bisynthesis</fullName>
    </submittedName>
</protein>
<dbReference type="AlphaFoldDB" id="A0A1I7M3U2"/>
<accession>A0A1I7M3U2</accession>
<keyword evidence="1 4" id="KW-0808">Transferase</keyword>
<sequence length="410" mass="45540">MKILFVHQNMPGQYRHLIQHLAASGHRVVFITQRKGIVLPGVRIMTYTEGKEASPHTHHYLRNAEAAVRNGQEVARIALRLRHNGFVPDLMLGHSGWGEILYLKDVFPNTPLIGYFEYFYQLFGGDIGFDPGETITPDTAPKLRTKNTTNLLSLAAADLGQTPTLWQQSLYPKRYHGMLHVLHEGVDTDEARPNAAARYTVPGAGVTLAPGDEVLTYVGRNLEPHRGFPSFMRSLPEILAGRPNARVLIVGANGTSYGPPPPGGGSWKDVMVKELGRSVDWSRVHFLGRVPYPSFLDILRISRAHIYLTYPFVLSWSMLEAMASGCVVIGSRTPPVEEVIRDGHNGLLVDFFSPRDIAQRAISVLAEPQAYAAVRERARHTVVERYDLKTVCLPAQLKMLEMARAGEVPA</sequence>
<name>A0A1I7M3U2_9BURK</name>
<dbReference type="CDD" id="cd03818">
    <property type="entry name" value="GT4_ExpC-like"/>
    <property type="match status" value="1"/>
</dbReference>
<evidence type="ECO:0000256" key="1">
    <source>
        <dbReference type="ARBA" id="ARBA00022679"/>
    </source>
</evidence>
<gene>
    <name evidence="4" type="ORF">SAMN05216552_10542</name>
</gene>
<dbReference type="SUPFAM" id="SSF53756">
    <property type="entry name" value="UDP-Glycosyltransferase/glycogen phosphorylase"/>
    <property type="match status" value="1"/>
</dbReference>
<keyword evidence="5" id="KW-1185">Reference proteome</keyword>
<dbReference type="STRING" id="1035707.SAMN05216552_10542"/>
<dbReference type="InterPro" id="IPR022623">
    <property type="entry name" value="Glyco_trans_4"/>
</dbReference>
<evidence type="ECO:0000313" key="5">
    <source>
        <dbReference type="Proteomes" id="UP000199391"/>
    </source>
</evidence>
<proteinExistence type="predicted"/>
<dbReference type="Pfam" id="PF12000">
    <property type="entry name" value="Glyco_trans_4_3"/>
    <property type="match status" value="1"/>
</dbReference>
<dbReference type="RefSeq" id="WP_093560938.1">
    <property type="nucleotide sequence ID" value="NZ_FPBO01000054.1"/>
</dbReference>
<dbReference type="Pfam" id="PF00534">
    <property type="entry name" value="Glycos_transf_1"/>
    <property type="match status" value="1"/>
</dbReference>
<dbReference type="OrthoDB" id="5416057at2"/>
<feature type="domain" description="Glycosyl transferase family 1" evidence="2">
    <location>
        <begin position="210"/>
        <end position="380"/>
    </location>
</feature>
<evidence type="ECO:0000313" key="4">
    <source>
        <dbReference type="EMBL" id="SFV16609.1"/>
    </source>
</evidence>
<evidence type="ECO:0000259" key="2">
    <source>
        <dbReference type="Pfam" id="PF00534"/>
    </source>
</evidence>
<dbReference type="InterPro" id="IPR001296">
    <property type="entry name" value="Glyco_trans_1"/>
</dbReference>